<gene>
    <name evidence="1" type="ORF">TrVE_jg9786</name>
</gene>
<comment type="caution">
    <text evidence="1">The sequence shown here is derived from an EMBL/GenBank/DDBJ whole genome shotgun (WGS) entry which is preliminary data.</text>
</comment>
<evidence type="ECO:0000313" key="1">
    <source>
        <dbReference type="EMBL" id="GMH82951.1"/>
    </source>
</evidence>
<sequence length="227" mass="26030">MGFPFEDRVKKFLEIRAGLQPKEVPLVLTTFVGVKWSTSLLFVLLGVRYRPLNRLFTSSRTRFTSTLKKNRSNPSYSPYIKRYDQRTAEFNRIHVSSHTQTLTFYESLGSKYRLISSKMSEAVASSPMFGSISRKFNLEPAPLALGVAEGLLLYKITFLIHAPLELYFIVKFFQRRKKEENTFGQKVGREIGDFVDLGIMVYDDEGEEVGFEVVKEVVKEENKGEGT</sequence>
<dbReference type="AlphaFoldDB" id="A0A9W7B6F8"/>
<evidence type="ECO:0000313" key="2">
    <source>
        <dbReference type="Proteomes" id="UP001165160"/>
    </source>
</evidence>
<name>A0A9W7B6F8_9STRA</name>
<accession>A0A9W7B6F8</accession>
<reference evidence="2" key="1">
    <citation type="journal article" date="2023" name="Commun. Biol.">
        <title>Genome analysis of Parmales, the sister group of diatoms, reveals the evolutionary specialization of diatoms from phago-mixotrophs to photoautotrophs.</title>
        <authorList>
            <person name="Ban H."/>
            <person name="Sato S."/>
            <person name="Yoshikawa S."/>
            <person name="Yamada K."/>
            <person name="Nakamura Y."/>
            <person name="Ichinomiya M."/>
            <person name="Sato N."/>
            <person name="Blanc-Mathieu R."/>
            <person name="Endo H."/>
            <person name="Kuwata A."/>
            <person name="Ogata H."/>
        </authorList>
    </citation>
    <scope>NUCLEOTIDE SEQUENCE [LARGE SCALE GENOMIC DNA]</scope>
    <source>
        <strain evidence="2">NIES 3699</strain>
    </source>
</reference>
<dbReference type="EMBL" id="BRXX01000021">
    <property type="protein sequence ID" value="GMH82951.1"/>
    <property type="molecule type" value="Genomic_DNA"/>
</dbReference>
<protein>
    <submittedName>
        <fullName evidence="1">Uncharacterized protein</fullName>
    </submittedName>
</protein>
<keyword evidence="2" id="KW-1185">Reference proteome</keyword>
<dbReference type="Proteomes" id="UP001165160">
    <property type="component" value="Unassembled WGS sequence"/>
</dbReference>
<proteinExistence type="predicted"/>
<organism evidence="1 2">
    <name type="scientific">Triparma verrucosa</name>
    <dbReference type="NCBI Taxonomy" id="1606542"/>
    <lineage>
        <taxon>Eukaryota</taxon>
        <taxon>Sar</taxon>
        <taxon>Stramenopiles</taxon>
        <taxon>Ochrophyta</taxon>
        <taxon>Bolidophyceae</taxon>
        <taxon>Parmales</taxon>
        <taxon>Triparmaceae</taxon>
        <taxon>Triparma</taxon>
    </lineage>
</organism>